<feature type="compositionally biased region" description="Basic and acidic residues" evidence="1">
    <location>
        <begin position="166"/>
        <end position="177"/>
    </location>
</feature>
<proteinExistence type="predicted"/>
<keyword evidence="3" id="KW-1185">Reference proteome</keyword>
<name>A0A226DAZ5_FOLCA</name>
<dbReference type="EMBL" id="LNIX01000027">
    <property type="protein sequence ID" value="OXA42078.1"/>
    <property type="molecule type" value="Genomic_DNA"/>
</dbReference>
<evidence type="ECO:0000256" key="1">
    <source>
        <dbReference type="SAM" id="MobiDB-lite"/>
    </source>
</evidence>
<reference evidence="2 3" key="1">
    <citation type="submission" date="2015-12" db="EMBL/GenBank/DDBJ databases">
        <title>The genome of Folsomia candida.</title>
        <authorList>
            <person name="Faddeeva A."/>
            <person name="Derks M.F."/>
            <person name="Anvar Y."/>
            <person name="Smit S."/>
            <person name="Van Straalen N."/>
            <person name="Roelofs D."/>
        </authorList>
    </citation>
    <scope>NUCLEOTIDE SEQUENCE [LARGE SCALE GENOMIC DNA]</scope>
    <source>
        <strain evidence="2 3">VU population</strain>
        <tissue evidence="2">Whole body</tissue>
    </source>
</reference>
<dbReference type="OrthoDB" id="8964250at2759"/>
<evidence type="ECO:0000313" key="3">
    <source>
        <dbReference type="Proteomes" id="UP000198287"/>
    </source>
</evidence>
<comment type="caution">
    <text evidence="2">The sequence shown here is derived from an EMBL/GenBank/DDBJ whole genome shotgun (WGS) entry which is preliminary data.</text>
</comment>
<organism evidence="2 3">
    <name type="scientific">Folsomia candida</name>
    <name type="common">Springtail</name>
    <dbReference type="NCBI Taxonomy" id="158441"/>
    <lineage>
        <taxon>Eukaryota</taxon>
        <taxon>Metazoa</taxon>
        <taxon>Ecdysozoa</taxon>
        <taxon>Arthropoda</taxon>
        <taxon>Hexapoda</taxon>
        <taxon>Collembola</taxon>
        <taxon>Entomobryomorpha</taxon>
        <taxon>Isotomoidea</taxon>
        <taxon>Isotomidae</taxon>
        <taxon>Proisotominae</taxon>
        <taxon>Folsomia</taxon>
    </lineage>
</organism>
<dbReference type="AlphaFoldDB" id="A0A226DAZ5"/>
<sequence>MKDGKTDSDVCTMEEVILSKDKTFSDVVEIEELNLIGSTVYGSDPVKRSIYDFYPNYVRHVDIPIPEVKKVKPIPRSPAVRPKPSTLSYFDRMYSVIPRPDITKTKTKEQLEAIRIAERDHQIMRAEWRESLSKKESIDFESSAVKKNRVDFEEKVQSRRNSTIPRKREIGEADSCDKMGATWSSPRDEPDVKRTNARHETHAKRKNPRHEPDVMDASPPDNPDVTVSPESTFNPDILLFVTDPHTVLRLNPSLFPSEGGSWSASSLLPYDGRKRSEKRTRFSTHPQHFLSSQRFLKAVRKPCSGSISLLKSIWSRQPQRIIMLKGSNWLMGLGESCSIMKTIS</sequence>
<feature type="region of interest" description="Disordered" evidence="1">
    <location>
        <begin position="155"/>
        <end position="226"/>
    </location>
</feature>
<accession>A0A226DAZ5</accession>
<evidence type="ECO:0000313" key="2">
    <source>
        <dbReference type="EMBL" id="OXA42078.1"/>
    </source>
</evidence>
<dbReference type="Proteomes" id="UP000198287">
    <property type="component" value="Unassembled WGS sequence"/>
</dbReference>
<feature type="compositionally biased region" description="Basic and acidic residues" evidence="1">
    <location>
        <begin position="186"/>
        <end position="200"/>
    </location>
</feature>
<gene>
    <name evidence="2" type="ORF">Fcan01_23181</name>
</gene>
<protein>
    <submittedName>
        <fullName evidence="2">DNA replication and repair protein RecF</fullName>
    </submittedName>
</protein>